<gene>
    <name evidence="1" type="ORF">UH38_22065</name>
</gene>
<comment type="caution">
    <text evidence="1">The sequence shown here is derived from an EMBL/GenBank/DDBJ whole genome shotgun (WGS) entry which is preliminary data.</text>
</comment>
<protein>
    <submittedName>
        <fullName evidence="1">Uncharacterized protein</fullName>
    </submittedName>
</protein>
<evidence type="ECO:0000313" key="2">
    <source>
        <dbReference type="Proteomes" id="UP000032452"/>
    </source>
</evidence>
<organism evidence="1 2">
    <name type="scientific">Aliterella atlantica CENA595</name>
    <dbReference type="NCBI Taxonomy" id="1618023"/>
    <lineage>
        <taxon>Bacteria</taxon>
        <taxon>Bacillati</taxon>
        <taxon>Cyanobacteriota</taxon>
        <taxon>Cyanophyceae</taxon>
        <taxon>Chroococcidiopsidales</taxon>
        <taxon>Aliterellaceae</taxon>
        <taxon>Aliterella</taxon>
    </lineage>
</organism>
<keyword evidence="2" id="KW-1185">Reference proteome</keyword>
<dbReference type="EMBL" id="JYON01000034">
    <property type="protein sequence ID" value="KJH69798.1"/>
    <property type="molecule type" value="Genomic_DNA"/>
</dbReference>
<dbReference type="Proteomes" id="UP000032452">
    <property type="component" value="Unassembled WGS sequence"/>
</dbReference>
<proteinExistence type="predicted"/>
<accession>A0A0D8ZLV4</accession>
<dbReference type="AlphaFoldDB" id="A0A0D8ZLV4"/>
<dbReference type="RefSeq" id="WP_045056848.1">
    <property type="nucleotide sequence ID" value="NZ_CAWMDP010000031.1"/>
</dbReference>
<sequence>MSDDQPCRLSKRLDLKIQDLRHLEELLIHQDEGSQDRFYYTTTLGEKLKFIRICKSHWLNDEYNIALVIPTQQ</sequence>
<dbReference type="STRING" id="1618023.UH38_22065"/>
<reference evidence="1 2" key="1">
    <citation type="submission" date="2015-02" db="EMBL/GenBank/DDBJ databases">
        <title>Draft genome of a novel marine cyanobacterium (Chroococcales) isolated from South Atlantic Ocean.</title>
        <authorList>
            <person name="Rigonato J."/>
            <person name="Alvarenga D.O."/>
            <person name="Branco L.H."/>
            <person name="Varani A.M."/>
            <person name="Brandini F.P."/>
            <person name="Fiore M.F."/>
        </authorList>
    </citation>
    <scope>NUCLEOTIDE SEQUENCE [LARGE SCALE GENOMIC DNA]</scope>
    <source>
        <strain evidence="1 2">CENA595</strain>
    </source>
</reference>
<evidence type="ECO:0000313" key="1">
    <source>
        <dbReference type="EMBL" id="KJH69798.1"/>
    </source>
</evidence>
<name>A0A0D8ZLV4_9CYAN</name>